<name>A0A852RYX5_9MICO</name>
<evidence type="ECO:0000313" key="3">
    <source>
        <dbReference type="Proteomes" id="UP000581087"/>
    </source>
</evidence>
<comment type="caution">
    <text evidence="2">The sequence shown here is derived from an EMBL/GenBank/DDBJ whole genome shotgun (WGS) entry which is preliminary data.</text>
</comment>
<dbReference type="InterPro" id="IPR054267">
    <property type="entry name" value="DUF6998"/>
</dbReference>
<evidence type="ECO:0000313" key="2">
    <source>
        <dbReference type="EMBL" id="NYD66348.1"/>
    </source>
</evidence>
<dbReference type="RefSeq" id="WP_206736505.1">
    <property type="nucleotide sequence ID" value="NZ_JACCBI010000001.1"/>
</dbReference>
<evidence type="ECO:0000259" key="1">
    <source>
        <dbReference type="Pfam" id="PF22522"/>
    </source>
</evidence>
<gene>
    <name evidence="2" type="ORF">BJ972_000867</name>
</gene>
<sequence length="339" mass="37687">MTRADSDEHYVLDLCDEVLGSAGSRQHRFDWLLGDPGAHGRRVRLPVDSFWPTHGIVVEYRERQHDEPIAFFDKPERLTLSGVHRGIQRRMYDERRDHVIPEHGLRLFVIRASDLDSKPSGRLRRSRDADLLAIESLLAGARTNEPQPHPLGGPDGVRELSVGQLLRMHADILRELRRRGLVRTKNAPLGDLAEYAAALAYGGVLAKNSKKSFDLIARDGRRIQVKARSVDRSTSPSQTFSIIRTLDFDAALFVLIDSETNAVSAAYEWLPADIELRGRWSNHTRGRTIRINQLGAAGTDVTALVSSGWLQLLSVIDSLDGVVLPDPGATHADGPEPTQ</sequence>
<protein>
    <recommendedName>
        <fullName evidence="1">DUF6998 domain-containing protein</fullName>
    </recommendedName>
</protein>
<organism evidence="2 3">
    <name type="scientific">Agromyces atrinae</name>
    <dbReference type="NCBI Taxonomy" id="592376"/>
    <lineage>
        <taxon>Bacteria</taxon>
        <taxon>Bacillati</taxon>
        <taxon>Actinomycetota</taxon>
        <taxon>Actinomycetes</taxon>
        <taxon>Micrococcales</taxon>
        <taxon>Microbacteriaceae</taxon>
        <taxon>Agromyces</taxon>
    </lineage>
</organism>
<dbReference type="Proteomes" id="UP000581087">
    <property type="component" value="Unassembled WGS sequence"/>
</dbReference>
<dbReference type="Pfam" id="PF22522">
    <property type="entry name" value="DUF6998"/>
    <property type="match status" value="1"/>
</dbReference>
<feature type="domain" description="DUF6998" evidence="1">
    <location>
        <begin position="189"/>
        <end position="233"/>
    </location>
</feature>
<dbReference type="AlphaFoldDB" id="A0A852RYX5"/>
<dbReference type="EMBL" id="JACCBI010000001">
    <property type="protein sequence ID" value="NYD66348.1"/>
    <property type="molecule type" value="Genomic_DNA"/>
</dbReference>
<reference evidence="2 3" key="1">
    <citation type="submission" date="2020-07" db="EMBL/GenBank/DDBJ databases">
        <title>Sequencing the genomes of 1000 actinobacteria strains.</title>
        <authorList>
            <person name="Klenk H.-P."/>
        </authorList>
    </citation>
    <scope>NUCLEOTIDE SEQUENCE [LARGE SCALE GENOMIC DNA]</scope>
    <source>
        <strain evidence="2 3">DSM 23870</strain>
    </source>
</reference>
<accession>A0A852RYX5</accession>
<proteinExistence type="predicted"/>